<evidence type="ECO:0000313" key="1">
    <source>
        <dbReference type="EMBL" id="KTD87278.1"/>
    </source>
</evidence>
<dbReference type="Proteomes" id="UP000054709">
    <property type="component" value="Unassembled WGS sequence"/>
</dbReference>
<dbReference type="InterPro" id="IPR032482">
    <property type="entry name" value="DUF5054"/>
</dbReference>
<keyword evidence="2" id="KW-1185">Reference proteome</keyword>
<dbReference type="Pfam" id="PF16477">
    <property type="entry name" value="DUF5054"/>
    <property type="match status" value="1"/>
</dbReference>
<protein>
    <submittedName>
        <fullName evidence="1">Uncharacterized protein</fullName>
    </submittedName>
</protein>
<organism evidence="1 2">
    <name type="scientific">Paenibacillus etheri</name>
    <dbReference type="NCBI Taxonomy" id="1306852"/>
    <lineage>
        <taxon>Bacteria</taxon>
        <taxon>Bacillati</taxon>
        <taxon>Bacillota</taxon>
        <taxon>Bacilli</taxon>
        <taxon>Bacillales</taxon>
        <taxon>Paenibacillaceae</taxon>
        <taxon>Paenibacillus</taxon>
    </lineage>
</organism>
<dbReference type="EMBL" id="LCZJ02000018">
    <property type="protein sequence ID" value="KTD87278.1"/>
    <property type="molecule type" value="Genomic_DNA"/>
</dbReference>
<gene>
    <name evidence="1" type="ORF">UQ64_10640</name>
</gene>
<comment type="caution">
    <text evidence="1">The sequence shown here is derived from an EMBL/GenBank/DDBJ whole genome shotgun (WGS) entry which is preliminary data.</text>
</comment>
<sequence>MYRSVTYISLEIDRSEISVFNKDEFDKHSSGLFASEQSVRTYSMIERSWAEQRGYLDQAVACLDKDKQAEAKEAFGSLEPMRKDLSANAEHVSVQRCTRLKVINWPLV</sequence>
<reference evidence="1 2" key="1">
    <citation type="journal article" date="2015" name="Int. Biodeterior. Biodegradation">
        <title>Physiological and genetic screening methods for the isolation of methyl tert-butyl ether-degrading bacteria for bioremediation purposes.</title>
        <authorList>
            <person name="Guisado I.M."/>
            <person name="Purswani J."/>
            <person name="Gonzalez Lopez J."/>
            <person name="Pozo C."/>
        </authorList>
    </citation>
    <scope>NUCLEOTIDE SEQUENCE [LARGE SCALE GENOMIC DNA]</scope>
    <source>
        <strain evidence="1 2">SH7</strain>
    </source>
</reference>
<proteinExistence type="predicted"/>
<dbReference type="AlphaFoldDB" id="A0A0W1B114"/>
<name>A0A0W1B114_9BACL</name>
<accession>A0A0W1B114</accession>
<evidence type="ECO:0000313" key="2">
    <source>
        <dbReference type="Proteomes" id="UP000054709"/>
    </source>
</evidence>